<feature type="non-terminal residue" evidence="1">
    <location>
        <position position="165"/>
    </location>
</feature>
<name>A0A9P6K9S2_9FUNG</name>
<sequence length="165" mass="18470">MITPSIQTDLPTQYPLSRKDRQTIGRTSIPLVDPKQPRRNGKNVNGIRGGLFYRLILRPNSIFMRLAATQQGARQKIVKVVKTCADKAMRTDIKTLMYWVMALIMLRGEVWHLIAATAVKSRLSTVSSTRNGLGTSQMGTINTADHAIASLAVRDSDKVTMEFRR</sequence>
<keyword evidence="2" id="KW-1185">Reference proteome</keyword>
<dbReference type="EMBL" id="JAABOA010005518">
    <property type="protein sequence ID" value="KAF9576559.1"/>
    <property type="molecule type" value="Genomic_DNA"/>
</dbReference>
<organism evidence="1 2">
    <name type="scientific">Lunasporangiospora selenospora</name>
    <dbReference type="NCBI Taxonomy" id="979761"/>
    <lineage>
        <taxon>Eukaryota</taxon>
        <taxon>Fungi</taxon>
        <taxon>Fungi incertae sedis</taxon>
        <taxon>Mucoromycota</taxon>
        <taxon>Mortierellomycotina</taxon>
        <taxon>Mortierellomycetes</taxon>
        <taxon>Mortierellales</taxon>
        <taxon>Mortierellaceae</taxon>
        <taxon>Lunasporangiospora</taxon>
    </lineage>
</organism>
<protein>
    <submittedName>
        <fullName evidence="1">Uncharacterized protein</fullName>
    </submittedName>
</protein>
<dbReference type="Proteomes" id="UP000780801">
    <property type="component" value="Unassembled WGS sequence"/>
</dbReference>
<proteinExistence type="predicted"/>
<dbReference type="AlphaFoldDB" id="A0A9P6K9S2"/>
<evidence type="ECO:0000313" key="1">
    <source>
        <dbReference type="EMBL" id="KAF9576559.1"/>
    </source>
</evidence>
<evidence type="ECO:0000313" key="2">
    <source>
        <dbReference type="Proteomes" id="UP000780801"/>
    </source>
</evidence>
<comment type="caution">
    <text evidence="1">The sequence shown here is derived from an EMBL/GenBank/DDBJ whole genome shotgun (WGS) entry which is preliminary data.</text>
</comment>
<accession>A0A9P6K9S2</accession>
<gene>
    <name evidence="1" type="ORF">BGW38_008139</name>
</gene>
<reference evidence="1" key="1">
    <citation type="journal article" date="2020" name="Fungal Divers.">
        <title>Resolving the Mortierellaceae phylogeny through synthesis of multi-gene phylogenetics and phylogenomics.</title>
        <authorList>
            <person name="Vandepol N."/>
            <person name="Liber J."/>
            <person name="Desiro A."/>
            <person name="Na H."/>
            <person name="Kennedy M."/>
            <person name="Barry K."/>
            <person name="Grigoriev I.V."/>
            <person name="Miller A.N."/>
            <person name="O'Donnell K."/>
            <person name="Stajich J.E."/>
            <person name="Bonito G."/>
        </authorList>
    </citation>
    <scope>NUCLEOTIDE SEQUENCE</scope>
    <source>
        <strain evidence="1">KOD1015</strain>
    </source>
</reference>
<dbReference type="OrthoDB" id="10486027at2759"/>